<dbReference type="InterPro" id="IPR057216">
    <property type="entry name" value="DUF7894"/>
</dbReference>
<protein>
    <recommendedName>
        <fullName evidence="1">DUF7894 domain-containing protein</fullName>
    </recommendedName>
</protein>
<organism evidence="2 3">
    <name type="scientific">Actinidia rufa</name>
    <dbReference type="NCBI Taxonomy" id="165716"/>
    <lineage>
        <taxon>Eukaryota</taxon>
        <taxon>Viridiplantae</taxon>
        <taxon>Streptophyta</taxon>
        <taxon>Embryophyta</taxon>
        <taxon>Tracheophyta</taxon>
        <taxon>Spermatophyta</taxon>
        <taxon>Magnoliopsida</taxon>
        <taxon>eudicotyledons</taxon>
        <taxon>Gunneridae</taxon>
        <taxon>Pentapetalae</taxon>
        <taxon>asterids</taxon>
        <taxon>Ericales</taxon>
        <taxon>Actinidiaceae</taxon>
        <taxon>Actinidia</taxon>
    </lineage>
</organism>
<feature type="domain" description="DUF7894" evidence="1">
    <location>
        <begin position="1"/>
        <end position="140"/>
    </location>
</feature>
<evidence type="ECO:0000259" key="1">
    <source>
        <dbReference type="Pfam" id="PF25428"/>
    </source>
</evidence>
<evidence type="ECO:0000313" key="3">
    <source>
        <dbReference type="Proteomes" id="UP000585474"/>
    </source>
</evidence>
<sequence length="140" mass="15771">MPTIVLPIMVAAQKLKLEGKHSKTSNKVSLYGLQTGQETDMTQSIVAKTQNPPLSLQIHHEPLACFLQLVRVSKLPTCVLIGQSGQHQLQNNLREELEMIYEMGELLTRISSMSFLRERIAWNPSKSAKDGEEPWRALYG</sequence>
<comment type="caution">
    <text evidence="2">The sequence shown here is derived from an EMBL/GenBank/DDBJ whole genome shotgun (WGS) entry which is preliminary data.</text>
</comment>
<dbReference type="PANTHER" id="PTHR37221:SF1">
    <property type="entry name" value="OS02G0582400 PROTEIN"/>
    <property type="match status" value="1"/>
</dbReference>
<evidence type="ECO:0000313" key="2">
    <source>
        <dbReference type="EMBL" id="GFZ05386.1"/>
    </source>
</evidence>
<dbReference type="Proteomes" id="UP000585474">
    <property type="component" value="Unassembled WGS sequence"/>
</dbReference>
<proteinExistence type="predicted"/>
<dbReference type="EMBL" id="BJWL01000017">
    <property type="protein sequence ID" value="GFZ05386.1"/>
    <property type="molecule type" value="Genomic_DNA"/>
</dbReference>
<keyword evidence="3" id="KW-1185">Reference proteome</keyword>
<dbReference type="OrthoDB" id="1927925at2759"/>
<name>A0A7J0G3L8_9ERIC</name>
<reference evidence="2 3" key="1">
    <citation type="submission" date="2019-07" db="EMBL/GenBank/DDBJ databases">
        <title>De Novo Assembly of kiwifruit Actinidia rufa.</title>
        <authorList>
            <person name="Sugita-Konishi S."/>
            <person name="Sato K."/>
            <person name="Mori E."/>
            <person name="Abe Y."/>
            <person name="Kisaki G."/>
            <person name="Hamano K."/>
            <person name="Suezawa K."/>
            <person name="Otani M."/>
            <person name="Fukuda T."/>
            <person name="Manabe T."/>
            <person name="Gomi K."/>
            <person name="Tabuchi M."/>
            <person name="Akimitsu K."/>
            <person name="Kataoka I."/>
        </authorList>
    </citation>
    <scope>NUCLEOTIDE SEQUENCE [LARGE SCALE GENOMIC DNA]</scope>
    <source>
        <strain evidence="3">cv. Fuchu</strain>
    </source>
</reference>
<gene>
    <name evidence="2" type="ORF">Acr_17g0009580</name>
</gene>
<dbReference type="Pfam" id="PF25428">
    <property type="entry name" value="DUF7894"/>
    <property type="match status" value="1"/>
</dbReference>
<accession>A0A7J0G3L8</accession>
<dbReference type="PANTHER" id="PTHR37221">
    <property type="entry name" value="OS02G0582400 PROTEIN"/>
    <property type="match status" value="1"/>
</dbReference>
<dbReference type="AlphaFoldDB" id="A0A7J0G3L8"/>